<gene>
    <name evidence="2" type="ORF">PG986_001088</name>
</gene>
<protein>
    <recommendedName>
        <fullName evidence="4">Zinc finger PHD-type domain-containing protein</fullName>
    </recommendedName>
</protein>
<dbReference type="EMBL" id="JAQQWE010000001">
    <property type="protein sequence ID" value="KAK7966811.1"/>
    <property type="molecule type" value="Genomic_DNA"/>
</dbReference>
<dbReference type="InterPro" id="IPR013083">
    <property type="entry name" value="Znf_RING/FYVE/PHD"/>
</dbReference>
<feature type="region of interest" description="Disordered" evidence="1">
    <location>
        <begin position="213"/>
        <end position="273"/>
    </location>
</feature>
<evidence type="ECO:0000313" key="3">
    <source>
        <dbReference type="Proteomes" id="UP001391051"/>
    </source>
</evidence>
<dbReference type="GeneID" id="92070372"/>
<name>A0ABR1QWU1_9PEZI</name>
<organism evidence="2 3">
    <name type="scientific">Apiospora aurea</name>
    <dbReference type="NCBI Taxonomy" id="335848"/>
    <lineage>
        <taxon>Eukaryota</taxon>
        <taxon>Fungi</taxon>
        <taxon>Dikarya</taxon>
        <taxon>Ascomycota</taxon>
        <taxon>Pezizomycotina</taxon>
        <taxon>Sordariomycetes</taxon>
        <taxon>Xylariomycetidae</taxon>
        <taxon>Amphisphaeriales</taxon>
        <taxon>Apiosporaceae</taxon>
        <taxon>Apiospora</taxon>
    </lineage>
</organism>
<dbReference type="Proteomes" id="UP001391051">
    <property type="component" value="Unassembled WGS sequence"/>
</dbReference>
<feature type="compositionally biased region" description="Basic and acidic residues" evidence="1">
    <location>
        <begin position="213"/>
        <end position="222"/>
    </location>
</feature>
<evidence type="ECO:0000313" key="2">
    <source>
        <dbReference type="EMBL" id="KAK7966811.1"/>
    </source>
</evidence>
<comment type="caution">
    <text evidence="2">The sequence shown here is derived from an EMBL/GenBank/DDBJ whole genome shotgun (WGS) entry which is preliminary data.</text>
</comment>
<evidence type="ECO:0000256" key="1">
    <source>
        <dbReference type="SAM" id="MobiDB-lite"/>
    </source>
</evidence>
<evidence type="ECO:0008006" key="4">
    <source>
        <dbReference type="Google" id="ProtNLM"/>
    </source>
</evidence>
<reference evidence="2 3" key="1">
    <citation type="submission" date="2023-01" db="EMBL/GenBank/DDBJ databases">
        <title>Analysis of 21 Apiospora genomes using comparative genomics revels a genus with tremendous synthesis potential of carbohydrate active enzymes and secondary metabolites.</title>
        <authorList>
            <person name="Sorensen T."/>
        </authorList>
    </citation>
    <scope>NUCLEOTIDE SEQUENCE [LARGE SCALE GENOMIC DNA]</scope>
    <source>
        <strain evidence="2 3">CBS 24483</strain>
    </source>
</reference>
<proteinExistence type="predicted"/>
<accession>A0ABR1QWU1</accession>
<dbReference type="Gene3D" id="3.30.40.10">
    <property type="entry name" value="Zinc/RING finger domain, C3HC4 (zinc finger)"/>
    <property type="match status" value="1"/>
</dbReference>
<sequence>MVVAAWSPDDIQRLLFSLNVSVGRIRQWWPYEDNSCEKSSPKHRKIGISRACDHLTTIFPAYSAAQIRRKMQWLWTNFGPDDGDHEPDALYMQGAWDKTLPRLEGEFPDIWNRVNQDVRDNSECGFSHVLGGTILCTNPDCSFWQHVVCYYGADDVTVAPDDHLCDQCQTHGNLEREHEMMQSSEEFLAPDLGAPSNLDDNIDGRFTFESHPEQRLVAHPDSRNASTFTPHTEERPNSSPGGQGPTKSRPGFQEPQISGEDVEHDVPLQPPRAGWSQIHAISPLPNAHTSFGGSLISFERQYATADIQWAPDSNEIQSHFKKISLQWFNISKSLIREKFLLAEVPVVKYLTEQMNLSSRFAYPQKPSSEPPSQRETER</sequence>
<dbReference type="RefSeq" id="XP_066706203.1">
    <property type="nucleotide sequence ID" value="XM_066837310.1"/>
</dbReference>
<keyword evidence="3" id="KW-1185">Reference proteome</keyword>